<evidence type="ECO:0000313" key="1">
    <source>
        <dbReference type="EMBL" id="VDD64055.1"/>
    </source>
</evidence>
<organism evidence="1">
    <name type="scientific">Brassica oleracea</name>
    <name type="common">Wild cabbage</name>
    <dbReference type="NCBI Taxonomy" id="3712"/>
    <lineage>
        <taxon>Eukaryota</taxon>
        <taxon>Viridiplantae</taxon>
        <taxon>Streptophyta</taxon>
        <taxon>Embryophyta</taxon>
        <taxon>Tracheophyta</taxon>
        <taxon>Spermatophyta</taxon>
        <taxon>Magnoliopsida</taxon>
        <taxon>eudicotyledons</taxon>
        <taxon>Gunneridae</taxon>
        <taxon>Pentapetalae</taxon>
        <taxon>rosids</taxon>
        <taxon>malvids</taxon>
        <taxon>Brassicales</taxon>
        <taxon>Brassicaceae</taxon>
        <taxon>Brassiceae</taxon>
        <taxon>Brassica</taxon>
    </lineage>
</organism>
<reference evidence="1" key="1">
    <citation type="submission" date="2018-11" db="EMBL/GenBank/DDBJ databases">
        <authorList>
            <consortium name="Genoscope - CEA"/>
            <person name="William W."/>
        </authorList>
    </citation>
    <scope>NUCLEOTIDE SEQUENCE</scope>
</reference>
<name>A0A3P6H6C7_BRAOL</name>
<dbReference type="AlphaFoldDB" id="A0A3P6H6C7"/>
<dbReference type="EMBL" id="LR031880">
    <property type="protein sequence ID" value="VDD64055.1"/>
    <property type="molecule type" value="Genomic_DNA"/>
</dbReference>
<sequence>MCMFKTSAYVLLLFLFHDREDSGKGSREVASGPW</sequence>
<gene>
    <name evidence="1" type="ORF">BOLC6T39508H</name>
</gene>
<accession>A0A3P6H6C7</accession>
<protein>
    <submittedName>
        <fullName evidence="1">Uncharacterized protein</fullName>
    </submittedName>
</protein>
<proteinExistence type="predicted"/>